<accession>A0ACC3MII7</accession>
<sequence length="220" mass="24683">MDHLGTATSTAGESSESQPRDTSQEQLRDIYHTAFLLRQKLVPDVVPAIIHHAGLFKRHTYSTGKVEHAVNVSERSAPYTCLTTDPIYSSARTQTPFRKVAFAIQSRDQGWVSNRDGGSWTWFTAGVLSPQDTTQEARDAAQGDSFLIWERQIYRNDVASKAFKTHIIEWTIDSDNGDERNWVLSLQRGDRIVIRAWAQFGGWQNKVKSVSVAVYAAAVV</sequence>
<name>A0ACC3MII7_9PEZI</name>
<protein>
    <submittedName>
        <fullName evidence="1">Uncharacterized protein</fullName>
    </submittedName>
</protein>
<reference evidence="1" key="1">
    <citation type="submission" date="2023-07" db="EMBL/GenBank/DDBJ databases">
        <title>Black Yeasts Isolated from many extreme environments.</title>
        <authorList>
            <person name="Coleine C."/>
            <person name="Stajich J.E."/>
            <person name="Selbmann L."/>
        </authorList>
    </citation>
    <scope>NUCLEOTIDE SEQUENCE</scope>
    <source>
        <strain evidence="1">CCFEE 5714</strain>
    </source>
</reference>
<dbReference type="Proteomes" id="UP001281147">
    <property type="component" value="Unassembled WGS sequence"/>
</dbReference>
<keyword evidence="2" id="KW-1185">Reference proteome</keyword>
<gene>
    <name evidence="1" type="ORF">LTR37_018361</name>
</gene>
<comment type="caution">
    <text evidence="1">The sequence shown here is derived from an EMBL/GenBank/DDBJ whole genome shotgun (WGS) entry which is preliminary data.</text>
</comment>
<evidence type="ECO:0000313" key="1">
    <source>
        <dbReference type="EMBL" id="KAK3691930.1"/>
    </source>
</evidence>
<organism evidence="1 2">
    <name type="scientific">Vermiconidia calcicola</name>
    <dbReference type="NCBI Taxonomy" id="1690605"/>
    <lineage>
        <taxon>Eukaryota</taxon>
        <taxon>Fungi</taxon>
        <taxon>Dikarya</taxon>
        <taxon>Ascomycota</taxon>
        <taxon>Pezizomycotina</taxon>
        <taxon>Dothideomycetes</taxon>
        <taxon>Dothideomycetidae</taxon>
        <taxon>Mycosphaerellales</taxon>
        <taxon>Extremaceae</taxon>
        <taxon>Vermiconidia</taxon>
    </lineage>
</organism>
<evidence type="ECO:0000313" key="2">
    <source>
        <dbReference type="Proteomes" id="UP001281147"/>
    </source>
</evidence>
<dbReference type="EMBL" id="JAUTXU010000254">
    <property type="protein sequence ID" value="KAK3691930.1"/>
    <property type="molecule type" value="Genomic_DNA"/>
</dbReference>
<proteinExistence type="predicted"/>